<evidence type="ECO:0000313" key="2">
    <source>
        <dbReference type="Proteomes" id="UP001062846"/>
    </source>
</evidence>
<protein>
    <submittedName>
        <fullName evidence="1">Uncharacterized protein</fullName>
    </submittedName>
</protein>
<organism evidence="1 2">
    <name type="scientific">Rhododendron molle</name>
    <name type="common">Chinese azalea</name>
    <name type="synonym">Azalea mollis</name>
    <dbReference type="NCBI Taxonomy" id="49168"/>
    <lineage>
        <taxon>Eukaryota</taxon>
        <taxon>Viridiplantae</taxon>
        <taxon>Streptophyta</taxon>
        <taxon>Embryophyta</taxon>
        <taxon>Tracheophyta</taxon>
        <taxon>Spermatophyta</taxon>
        <taxon>Magnoliopsida</taxon>
        <taxon>eudicotyledons</taxon>
        <taxon>Gunneridae</taxon>
        <taxon>Pentapetalae</taxon>
        <taxon>asterids</taxon>
        <taxon>Ericales</taxon>
        <taxon>Ericaceae</taxon>
        <taxon>Ericoideae</taxon>
        <taxon>Rhodoreae</taxon>
        <taxon>Rhododendron</taxon>
    </lineage>
</organism>
<name>A0ACC0NWD0_RHOML</name>
<reference evidence="1" key="1">
    <citation type="submission" date="2022-02" db="EMBL/GenBank/DDBJ databases">
        <title>Plant Genome Project.</title>
        <authorList>
            <person name="Zhang R.-G."/>
        </authorList>
    </citation>
    <scope>NUCLEOTIDE SEQUENCE</scope>
    <source>
        <strain evidence="1">AT1</strain>
    </source>
</reference>
<accession>A0ACC0NWD0</accession>
<sequence length="245" mass="28361">MNSRSLLEIESELEPNFWFLPSQVACYSKLLASISKKADLLHFLVIQMEALVEESQRFGVAWRELQEQLNSDLCLCKKDASSSLHFLQKITSIESFSMFEREEKEVYDDLELGKSSNAGMCNIVDIEKIGSSFLYHLNEVTEKFWAKEGAERSKSQMALCQSAIKFCIRGLMRETKEVEKGIKELVQWENPSNHMNFNETARKIHALFPSKVSIIASSWIWGATNHIHPSYHHRDSQQSEHRDQW</sequence>
<proteinExistence type="predicted"/>
<comment type="caution">
    <text evidence="1">The sequence shown here is derived from an EMBL/GenBank/DDBJ whole genome shotgun (WGS) entry which is preliminary data.</text>
</comment>
<evidence type="ECO:0000313" key="1">
    <source>
        <dbReference type="EMBL" id="KAI8556903.1"/>
    </source>
</evidence>
<dbReference type="Proteomes" id="UP001062846">
    <property type="component" value="Chromosome 5"/>
</dbReference>
<dbReference type="EMBL" id="CM046392">
    <property type="protein sequence ID" value="KAI8556903.1"/>
    <property type="molecule type" value="Genomic_DNA"/>
</dbReference>
<gene>
    <name evidence="1" type="ORF">RHMOL_Rhmol05G0292600</name>
</gene>
<keyword evidence="2" id="KW-1185">Reference proteome</keyword>